<sequence length="105" mass="12220">MAIRRISRMTPEALAVMIRVKVSFVSSLNTFLRTFQRKPWPLALWDFLSYALTLTGSQVFLTRWFCNLPNYIISAERIKHFTEIPEQPQLWITKGLLLHGLARVG</sequence>
<evidence type="ECO:0000313" key="1">
    <source>
        <dbReference type="EMBL" id="KAK7271955.1"/>
    </source>
</evidence>
<dbReference type="EMBL" id="JAYKXN010000007">
    <property type="protein sequence ID" value="KAK7271955.1"/>
    <property type="molecule type" value="Genomic_DNA"/>
</dbReference>
<reference evidence="1 2" key="1">
    <citation type="submission" date="2024-01" db="EMBL/GenBank/DDBJ databases">
        <title>The genomes of 5 underutilized Papilionoideae crops provide insights into root nodulation and disease resistance.</title>
        <authorList>
            <person name="Yuan L."/>
        </authorList>
    </citation>
    <scope>NUCLEOTIDE SEQUENCE [LARGE SCALE GENOMIC DNA]</scope>
    <source>
        <strain evidence="1">LY-2023</strain>
        <tissue evidence="1">Leaf</tissue>
    </source>
</reference>
<protein>
    <submittedName>
        <fullName evidence="1">Uncharacterized protein</fullName>
    </submittedName>
</protein>
<organism evidence="1 2">
    <name type="scientific">Clitoria ternatea</name>
    <name type="common">Butterfly pea</name>
    <dbReference type="NCBI Taxonomy" id="43366"/>
    <lineage>
        <taxon>Eukaryota</taxon>
        <taxon>Viridiplantae</taxon>
        <taxon>Streptophyta</taxon>
        <taxon>Embryophyta</taxon>
        <taxon>Tracheophyta</taxon>
        <taxon>Spermatophyta</taxon>
        <taxon>Magnoliopsida</taxon>
        <taxon>eudicotyledons</taxon>
        <taxon>Gunneridae</taxon>
        <taxon>Pentapetalae</taxon>
        <taxon>rosids</taxon>
        <taxon>fabids</taxon>
        <taxon>Fabales</taxon>
        <taxon>Fabaceae</taxon>
        <taxon>Papilionoideae</taxon>
        <taxon>50 kb inversion clade</taxon>
        <taxon>NPAAA clade</taxon>
        <taxon>indigoferoid/millettioid clade</taxon>
        <taxon>Phaseoleae</taxon>
        <taxon>Clitoria</taxon>
    </lineage>
</organism>
<name>A0AAN9FAU7_CLITE</name>
<gene>
    <name evidence="1" type="ORF">RJT34_28256</name>
</gene>
<keyword evidence="2" id="KW-1185">Reference proteome</keyword>
<dbReference type="Proteomes" id="UP001359559">
    <property type="component" value="Unassembled WGS sequence"/>
</dbReference>
<accession>A0AAN9FAU7</accession>
<evidence type="ECO:0000313" key="2">
    <source>
        <dbReference type="Proteomes" id="UP001359559"/>
    </source>
</evidence>
<dbReference type="AlphaFoldDB" id="A0AAN9FAU7"/>
<comment type="caution">
    <text evidence="1">The sequence shown here is derived from an EMBL/GenBank/DDBJ whole genome shotgun (WGS) entry which is preliminary data.</text>
</comment>
<proteinExistence type="predicted"/>